<reference evidence="7 8" key="1">
    <citation type="submission" date="2023-03" db="EMBL/GenBank/DDBJ databases">
        <title>Thalassotalea loyana LMG 22536T draft genome sequence.</title>
        <authorList>
            <person name="Sawabe T."/>
        </authorList>
    </citation>
    <scope>NUCLEOTIDE SEQUENCE [LARGE SCALE GENOMIC DNA]</scope>
    <source>
        <strain evidence="7 8">LMG 22536</strain>
    </source>
</reference>
<name>A0ABQ6HIT3_9GAMM</name>
<dbReference type="PROSITE" id="PS00687">
    <property type="entry name" value="ALDEHYDE_DEHYDR_GLU"/>
    <property type="match status" value="1"/>
</dbReference>
<feature type="domain" description="Aldehyde dehydrogenase" evidence="6">
    <location>
        <begin position="20"/>
        <end position="476"/>
    </location>
</feature>
<sequence>MDKIDNFINGQLCPPISAHYIDNISPATGEVYGKIPNSDENDLSIAIAAAKEAQADWANMASEQRSDILNKIAQLIEKNLEQLAEAESIDNGKPISVARAVDIPRAASNFKFFASASSQFASQSHQMAGNAINYTLRQPLGIVGCISPWNLPLYLFTWKIAPALAAGNCVIAKPSEVTPKTASLFAMLCQQAGLPDGVLSILHGKGQDIGKLICEHPDISAISFTGGTQTGAQIATSLAPTFKKLSLELGGKNPAIIMNDCDFEQTLNEVFRASFANQGQICLCASRLYIQRDLYEKFKSALIEKAKLLVPGDPLNPTTMMGAIVSKVHLEKILSFVQLAKHDGAKILAGGEQATLSGSLKNGYFMQPTVIEGLSAKHACNQQEIFGPVVTLTPFDTLEEAISLANDNDYGLASTVWTTNINTAHIAAEQLKTGIVWINCWLHRDLRTPFGGMKNSGLGREGGEEAMRFFTETKNVCIKYT</sequence>
<organism evidence="7 8">
    <name type="scientific">Thalassotalea loyana</name>
    <dbReference type="NCBI Taxonomy" id="280483"/>
    <lineage>
        <taxon>Bacteria</taxon>
        <taxon>Pseudomonadati</taxon>
        <taxon>Pseudomonadota</taxon>
        <taxon>Gammaproteobacteria</taxon>
        <taxon>Alteromonadales</taxon>
        <taxon>Colwelliaceae</taxon>
        <taxon>Thalassotalea</taxon>
    </lineage>
</organism>
<dbReference type="PANTHER" id="PTHR43720:SF2">
    <property type="entry name" value="2-AMINOMUCONIC SEMIALDEHYDE DEHYDROGENASE"/>
    <property type="match status" value="1"/>
</dbReference>
<evidence type="ECO:0000256" key="1">
    <source>
        <dbReference type="ARBA" id="ARBA00009986"/>
    </source>
</evidence>
<dbReference type="InterPro" id="IPR016163">
    <property type="entry name" value="Ald_DH_C"/>
</dbReference>
<keyword evidence="3" id="KW-0520">NAD</keyword>
<dbReference type="PANTHER" id="PTHR43720">
    <property type="entry name" value="2-AMINOMUCONIC SEMIALDEHYDE DEHYDROGENASE"/>
    <property type="match status" value="1"/>
</dbReference>
<dbReference type="PROSITE" id="PS00070">
    <property type="entry name" value="ALDEHYDE_DEHYDR_CYS"/>
    <property type="match status" value="1"/>
</dbReference>
<dbReference type="SUPFAM" id="SSF53720">
    <property type="entry name" value="ALDH-like"/>
    <property type="match status" value="1"/>
</dbReference>
<dbReference type="CDD" id="cd07093">
    <property type="entry name" value="ALDH_F8_HMSADH"/>
    <property type="match status" value="1"/>
</dbReference>
<evidence type="ECO:0000256" key="4">
    <source>
        <dbReference type="PROSITE-ProRule" id="PRU10007"/>
    </source>
</evidence>
<evidence type="ECO:0000256" key="3">
    <source>
        <dbReference type="ARBA" id="ARBA00023027"/>
    </source>
</evidence>
<comment type="similarity">
    <text evidence="1 5">Belongs to the aldehyde dehydrogenase family.</text>
</comment>
<evidence type="ECO:0000313" key="7">
    <source>
        <dbReference type="EMBL" id="GLX86732.1"/>
    </source>
</evidence>
<dbReference type="Proteomes" id="UP001157134">
    <property type="component" value="Unassembled WGS sequence"/>
</dbReference>
<protein>
    <submittedName>
        <fullName evidence="7">2-hydroxymuconic semialdehyde dehydrogenase</fullName>
    </submittedName>
</protein>
<dbReference type="EMBL" id="BSSV01000007">
    <property type="protein sequence ID" value="GLX86732.1"/>
    <property type="molecule type" value="Genomic_DNA"/>
</dbReference>
<evidence type="ECO:0000256" key="5">
    <source>
        <dbReference type="RuleBase" id="RU003345"/>
    </source>
</evidence>
<dbReference type="InterPro" id="IPR016160">
    <property type="entry name" value="Ald_DH_CS_CYS"/>
</dbReference>
<dbReference type="InterPro" id="IPR029510">
    <property type="entry name" value="Ald_DH_CS_GLU"/>
</dbReference>
<keyword evidence="8" id="KW-1185">Reference proteome</keyword>
<feature type="active site" evidence="4">
    <location>
        <position position="248"/>
    </location>
</feature>
<dbReference type="InterPro" id="IPR016162">
    <property type="entry name" value="Ald_DH_N"/>
</dbReference>
<keyword evidence="2 5" id="KW-0560">Oxidoreductase</keyword>
<dbReference type="RefSeq" id="WP_284300055.1">
    <property type="nucleotide sequence ID" value="NZ_BSSV01000007.1"/>
</dbReference>
<evidence type="ECO:0000313" key="8">
    <source>
        <dbReference type="Proteomes" id="UP001157134"/>
    </source>
</evidence>
<dbReference type="Gene3D" id="3.40.605.10">
    <property type="entry name" value="Aldehyde Dehydrogenase, Chain A, domain 1"/>
    <property type="match status" value="1"/>
</dbReference>
<evidence type="ECO:0000259" key="6">
    <source>
        <dbReference type="Pfam" id="PF00171"/>
    </source>
</evidence>
<dbReference type="Pfam" id="PF00171">
    <property type="entry name" value="Aldedh"/>
    <property type="match status" value="1"/>
</dbReference>
<accession>A0ABQ6HIT3</accession>
<dbReference type="InterPro" id="IPR016161">
    <property type="entry name" value="Ald_DH/histidinol_DH"/>
</dbReference>
<evidence type="ECO:0000256" key="2">
    <source>
        <dbReference type="ARBA" id="ARBA00023002"/>
    </source>
</evidence>
<comment type="caution">
    <text evidence="7">The sequence shown here is derived from an EMBL/GenBank/DDBJ whole genome shotgun (WGS) entry which is preliminary data.</text>
</comment>
<proteinExistence type="inferred from homology"/>
<dbReference type="Gene3D" id="3.40.309.10">
    <property type="entry name" value="Aldehyde Dehydrogenase, Chain A, domain 2"/>
    <property type="match status" value="1"/>
</dbReference>
<dbReference type="InterPro" id="IPR015590">
    <property type="entry name" value="Aldehyde_DH_dom"/>
</dbReference>
<gene>
    <name evidence="7" type="ORF">tloyanaT_29850</name>
</gene>